<comment type="caution">
    <text evidence="2">The sequence shown here is derived from an EMBL/GenBank/DDBJ whole genome shotgun (WGS) entry which is preliminary data.</text>
</comment>
<keyword evidence="1" id="KW-0812">Transmembrane</keyword>
<name>A0ABW5MG11_9SPHI</name>
<dbReference type="Proteomes" id="UP001597461">
    <property type="component" value="Unassembled WGS sequence"/>
</dbReference>
<evidence type="ECO:0000313" key="2">
    <source>
        <dbReference type="EMBL" id="MFD2582130.1"/>
    </source>
</evidence>
<keyword evidence="1" id="KW-0472">Membrane</keyword>
<keyword evidence="1" id="KW-1133">Transmembrane helix</keyword>
<feature type="transmembrane region" description="Helical" evidence="1">
    <location>
        <begin position="12"/>
        <end position="35"/>
    </location>
</feature>
<dbReference type="EMBL" id="JBHULL010000007">
    <property type="protein sequence ID" value="MFD2582130.1"/>
    <property type="molecule type" value="Genomic_DNA"/>
</dbReference>
<dbReference type="InterPro" id="IPR011993">
    <property type="entry name" value="PH-like_dom_sf"/>
</dbReference>
<proteinExistence type="predicted"/>
<accession>A0ABW5MG11</accession>
<evidence type="ECO:0000313" key="3">
    <source>
        <dbReference type="Proteomes" id="UP001597461"/>
    </source>
</evidence>
<keyword evidence="3" id="KW-1185">Reference proteome</keyword>
<gene>
    <name evidence="2" type="ORF">ACFSR6_06505</name>
</gene>
<feature type="transmembrane region" description="Helical" evidence="1">
    <location>
        <begin position="41"/>
        <end position="62"/>
    </location>
</feature>
<organism evidence="2 3">
    <name type="scientific">Pedobacter vanadiisoli</name>
    <dbReference type="NCBI Taxonomy" id="1761975"/>
    <lineage>
        <taxon>Bacteria</taxon>
        <taxon>Pseudomonadati</taxon>
        <taxon>Bacteroidota</taxon>
        <taxon>Sphingobacteriia</taxon>
        <taxon>Sphingobacteriales</taxon>
        <taxon>Sphingobacteriaceae</taxon>
        <taxon>Pedobacter</taxon>
    </lineage>
</organism>
<sequence length="174" mass="19774">MNYEKKPGTKVFLKVGLLAGLFFCLFFGIALTFLYDLQKALIMGPISGLVFGLFMALMLYFFSKSKKVSDQTKLEGVNESEIMYAGAANHFVKREAVGGKLYLLNDRLIFKSHNLNIQNHTLSIKIDNINELIFFSPLGIVKNGLQINLKDGAIEKFVVNNRDIWKQYIEQLIK</sequence>
<protein>
    <recommendedName>
        <fullName evidence="4">GRAM domain-containing protein</fullName>
    </recommendedName>
</protein>
<dbReference type="Gene3D" id="2.30.29.30">
    <property type="entry name" value="Pleckstrin-homology domain (PH domain)/Phosphotyrosine-binding domain (PTB)"/>
    <property type="match status" value="1"/>
</dbReference>
<evidence type="ECO:0008006" key="4">
    <source>
        <dbReference type="Google" id="ProtNLM"/>
    </source>
</evidence>
<dbReference type="RefSeq" id="WP_379076542.1">
    <property type="nucleotide sequence ID" value="NZ_JBHULL010000007.1"/>
</dbReference>
<reference evidence="3" key="1">
    <citation type="journal article" date="2019" name="Int. J. Syst. Evol. Microbiol.">
        <title>The Global Catalogue of Microorganisms (GCM) 10K type strain sequencing project: providing services to taxonomists for standard genome sequencing and annotation.</title>
        <authorList>
            <consortium name="The Broad Institute Genomics Platform"/>
            <consortium name="The Broad Institute Genome Sequencing Center for Infectious Disease"/>
            <person name="Wu L."/>
            <person name="Ma J."/>
        </authorList>
    </citation>
    <scope>NUCLEOTIDE SEQUENCE [LARGE SCALE GENOMIC DNA]</scope>
    <source>
        <strain evidence="3">KCTC 42866</strain>
    </source>
</reference>
<evidence type="ECO:0000256" key="1">
    <source>
        <dbReference type="SAM" id="Phobius"/>
    </source>
</evidence>